<dbReference type="InterPro" id="IPR026960">
    <property type="entry name" value="RVT-Znf"/>
</dbReference>
<proteinExistence type="predicted"/>
<evidence type="ECO:0000313" key="4">
    <source>
        <dbReference type="Proteomes" id="UP001295444"/>
    </source>
</evidence>
<sequence length="186" mass="21121">MFREWVAPFLVDWFRGGKVKSMRVRHSSYLPTSVIEGVRILRRWNVTVEEVRDSPKRLLDGRVLATHFGVQLALKDCPPSTLASGLKNSNSRRLPEKFRDLAFLSFHGRLDVRGNLKYRNITDRSCPRVECSGEVESMDHFLLECLFNVQVYKKRSQPPWASPAYPAGLTRSGPTGRPTHGGGLLI</sequence>
<dbReference type="Proteomes" id="UP001295444">
    <property type="component" value="Chromosome 14"/>
</dbReference>
<feature type="domain" description="Reverse transcriptase zinc-binding" evidence="2">
    <location>
        <begin position="93"/>
        <end position="151"/>
    </location>
</feature>
<dbReference type="AlphaFoldDB" id="A0AAD1TPQ2"/>
<name>A0AAD1TPQ2_PELCU</name>
<keyword evidence="4" id="KW-1185">Reference proteome</keyword>
<dbReference type="EMBL" id="OW240925">
    <property type="protein sequence ID" value="CAH2329362.1"/>
    <property type="molecule type" value="Genomic_DNA"/>
</dbReference>
<accession>A0AAD1TPQ2</accession>
<evidence type="ECO:0000313" key="3">
    <source>
        <dbReference type="EMBL" id="CAH2329362.1"/>
    </source>
</evidence>
<organism evidence="3 4">
    <name type="scientific">Pelobates cultripes</name>
    <name type="common">Western spadefoot toad</name>
    <dbReference type="NCBI Taxonomy" id="61616"/>
    <lineage>
        <taxon>Eukaryota</taxon>
        <taxon>Metazoa</taxon>
        <taxon>Chordata</taxon>
        <taxon>Craniata</taxon>
        <taxon>Vertebrata</taxon>
        <taxon>Euteleostomi</taxon>
        <taxon>Amphibia</taxon>
        <taxon>Batrachia</taxon>
        <taxon>Anura</taxon>
        <taxon>Pelobatoidea</taxon>
        <taxon>Pelobatidae</taxon>
        <taxon>Pelobates</taxon>
    </lineage>
</organism>
<dbReference type="Pfam" id="PF13966">
    <property type="entry name" value="zf-RVT"/>
    <property type="match status" value="1"/>
</dbReference>
<feature type="region of interest" description="Disordered" evidence="1">
    <location>
        <begin position="157"/>
        <end position="186"/>
    </location>
</feature>
<reference evidence="3" key="1">
    <citation type="submission" date="2022-03" db="EMBL/GenBank/DDBJ databases">
        <authorList>
            <person name="Alioto T."/>
            <person name="Alioto T."/>
            <person name="Gomez Garrido J."/>
        </authorList>
    </citation>
    <scope>NUCLEOTIDE SEQUENCE</scope>
</reference>
<evidence type="ECO:0000259" key="2">
    <source>
        <dbReference type="Pfam" id="PF13966"/>
    </source>
</evidence>
<evidence type="ECO:0000256" key="1">
    <source>
        <dbReference type="SAM" id="MobiDB-lite"/>
    </source>
</evidence>
<protein>
    <recommendedName>
        <fullName evidence="2">Reverse transcriptase zinc-binding domain-containing protein</fullName>
    </recommendedName>
</protein>
<gene>
    <name evidence="3" type="ORF">PECUL_23A004597</name>
</gene>